<accession>A0AA38IE61</accession>
<dbReference type="GO" id="GO:0016491">
    <property type="term" value="F:oxidoreductase activity"/>
    <property type="evidence" value="ECO:0007669"/>
    <property type="project" value="InterPro"/>
</dbReference>
<dbReference type="SMART" id="SM00829">
    <property type="entry name" value="PKS_ER"/>
    <property type="match status" value="1"/>
</dbReference>
<dbReference type="InterPro" id="IPR011032">
    <property type="entry name" value="GroES-like_sf"/>
</dbReference>
<dbReference type="Gene3D" id="3.90.180.10">
    <property type="entry name" value="Medium-chain alcohol dehydrogenases, catalytic domain"/>
    <property type="match status" value="1"/>
</dbReference>
<protein>
    <recommendedName>
        <fullName evidence="3">Enoyl reductase (ER) domain-containing protein</fullName>
    </recommendedName>
</protein>
<keyword evidence="1" id="KW-0808">Transferase</keyword>
<dbReference type="GO" id="GO:0016740">
    <property type="term" value="F:transferase activity"/>
    <property type="evidence" value="ECO:0007669"/>
    <property type="project" value="UniProtKB-KW"/>
</dbReference>
<keyword evidence="5" id="KW-1185">Reference proteome</keyword>
<evidence type="ECO:0000256" key="2">
    <source>
        <dbReference type="SAM" id="Phobius"/>
    </source>
</evidence>
<feature type="domain" description="Enoyl reductase (ER)" evidence="3">
    <location>
        <begin position="11"/>
        <end position="302"/>
    </location>
</feature>
<dbReference type="CDD" id="cd05195">
    <property type="entry name" value="enoyl_red"/>
    <property type="match status" value="1"/>
</dbReference>
<reference evidence="4" key="1">
    <citation type="journal article" date="2023" name="G3 (Bethesda)">
        <title>Whole genome assemblies of Zophobas morio and Tenebrio molitor.</title>
        <authorList>
            <person name="Kaur S."/>
            <person name="Stinson S.A."/>
            <person name="diCenzo G.C."/>
        </authorList>
    </citation>
    <scope>NUCLEOTIDE SEQUENCE</scope>
    <source>
        <strain evidence="4">QUZm001</strain>
    </source>
</reference>
<proteinExistence type="predicted"/>
<dbReference type="InterPro" id="IPR036291">
    <property type="entry name" value="NAD(P)-bd_dom_sf"/>
</dbReference>
<dbReference type="AlphaFoldDB" id="A0AA38IE61"/>
<dbReference type="Pfam" id="PF00107">
    <property type="entry name" value="ADH_zinc_N"/>
    <property type="match status" value="1"/>
</dbReference>
<sequence length="372" mass="42004">MMDDAPKFDPQHSFYRPLPEEVPLKERRILLSTFYSSVNFEDIMVASGRVNPEILQSQRLDQELLIGFEFSGKDLSGRRIAGMIDTQGISSHVTFDSSLVWKIPDSWTLEDAATVPVVYSTVIYALLMVGDMQPSSSVLIHSATGGIGLAALNICLHYKCKIYVTVGTQEKRAYLRENYPQIPDYHIGNSRDTSFEQMIKRETRNKGVDFTLNSLSEDKLQASVRCLGRGGKFMEIGKYDLANDSSLNLLLMEKEASYQGIFLDEVFRNFEKKSKVVKRLVEGIEASYRYMMSGTHIGRILIKLRNEEEDSVTNLQKISKPRILLARFWILILWGLAIASRHFGLAFGPIVPSPSSCEGVFLLLYLSSYSPV</sequence>
<keyword evidence="2" id="KW-0812">Transmembrane</keyword>
<evidence type="ECO:0000256" key="1">
    <source>
        <dbReference type="ARBA" id="ARBA00022679"/>
    </source>
</evidence>
<comment type="caution">
    <text evidence="4">The sequence shown here is derived from an EMBL/GenBank/DDBJ whole genome shotgun (WGS) entry which is preliminary data.</text>
</comment>
<evidence type="ECO:0000313" key="4">
    <source>
        <dbReference type="EMBL" id="KAJ3652424.1"/>
    </source>
</evidence>
<name>A0AA38IE61_9CUCU</name>
<dbReference type="SUPFAM" id="SSF50129">
    <property type="entry name" value="GroES-like"/>
    <property type="match status" value="1"/>
</dbReference>
<dbReference type="InterPro" id="IPR050444">
    <property type="entry name" value="Polyketide_Synthase"/>
</dbReference>
<organism evidence="4 5">
    <name type="scientific">Zophobas morio</name>
    <dbReference type="NCBI Taxonomy" id="2755281"/>
    <lineage>
        <taxon>Eukaryota</taxon>
        <taxon>Metazoa</taxon>
        <taxon>Ecdysozoa</taxon>
        <taxon>Arthropoda</taxon>
        <taxon>Hexapoda</taxon>
        <taxon>Insecta</taxon>
        <taxon>Pterygota</taxon>
        <taxon>Neoptera</taxon>
        <taxon>Endopterygota</taxon>
        <taxon>Coleoptera</taxon>
        <taxon>Polyphaga</taxon>
        <taxon>Cucujiformia</taxon>
        <taxon>Tenebrionidae</taxon>
        <taxon>Zophobas</taxon>
    </lineage>
</organism>
<dbReference type="EMBL" id="JALNTZ010000005">
    <property type="protein sequence ID" value="KAJ3652424.1"/>
    <property type="molecule type" value="Genomic_DNA"/>
</dbReference>
<evidence type="ECO:0000313" key="5">
    <source>
        <dbReference type="Proteomes" id="UP001168821"/>
    </source>
</evidence>
<dbReference type="PANTHER" id="PTHR45681">
    <property type="entry name" value="POLYKETIDE SYNTHASE 44-RELATED"/>
    <property type="match status" value="1"/>
</dbReference>
<gene>
    <name evidence="4" type="ORF">Zmor_018392</name>
</gene>
<keyword evidence="2" id="KW-1133">Transmembrane helix</keyword>
<keyword evidence="2" id="KW-0472">Membrane</keyword>
<dbReference type="InterPro" id="IPR020843">
    <property type="entry name" value="ER"/>
</dbReference>
<dbReference type="SUPFAM" id="SSF51735">
    <property type="entry name" value="NAD(P)-binding Rossmann-fold domains"/>
    <property type="match status" value="1"/>
</dbReference>
<dbReference type="Proteomes" id="UP001168821">
    <property type="component" value="Unassembled WGS sequence"/>
</dbReference>
<evidence type="ECO:0000259" key="3">
    <source>
        <dbReference type="SMART" id="SM00829"/>
    </source>
</evidence>
<dbReference type="PANTHER" id="PTHR45681:SF6">
    <property type="entry name" value="POLYKETIDE SYNTHASE 37"/>
    <property type="match status" value="1"/>
</dbReference>
<dbReference type="InterPro" id="IPR013149">
    <property type="entry name" value="ADH-like_C"/>
</dbReference>
<feature type="transmembrane region" description="Helical" evidence="2">
    <location>
        <begin position="324"/>
        <end position="343"/>
    </location>
</feature>